<dbReference type="AlphaFoldDB" id="A0A0F9A206"/>
<keyword evidence="1" id="KW-0472">Membrane</keyword>
<organism evidence="2">
    <name type="scientific">marine sediment metagenome</name>
    <dbReference type="NCBI Taxonomy" id="412755"/>
    <lineage>
        <taxon>unclassified sequences</taxon>
        <taxon>metagenomes</taxon>
        <taxon>ecological metagenomes</taxon>
    </lineage>
</organism>
<reference evidence="2" key="1">
    <citation type="journal article" date="2015" name="Nature">
        <title>Complex archaea that bridge the gap between prokaryotes and eukaryotes.</title>
        <authorList>
            <person name="Spang A."/>
            <person name="Saw J.H."/>
            <person name="Jorgensen S.L."/>
            <person name="Zaremba-Niedzwiedzka K."/>
            <person name="Martijn J."/>
            <person name="Lind A.E."/>
            <person name="van Eijk R."/>
            <person name="Schleper C."/>
            <person name="Guy L."/>
            <person name="Ettema T.J."/>
        </authorList>
    </citation>
    <scope>NUCLEOTIDE SEQUENCE</scope>
</reference>
<evidence type="ECO:0000256" key="1">
    <source>
        <dbReference type="SAM" id="Phobius"/>
    </source>
</evidence>
<evidence type="ECO:0000313" key="2">
    <source>
        <dbReference type="EMBL" id="KKK92130.1"/>
    </source>
</evidence>
<dbReference type="EMBL" id="LAZR01048352">
    <property type="protein sequence ID" value="KKK92130.1"/>
    <property type="molecule type" value="Genomic_DNA"/>
</dbReference>
<feature type="transmembrane region" description="Helical" evidence="1">
    <location>
        <begin position="37"/>
        <end position="59"/>
    </location>
</feature>
<proteinExistence type="predicted"/>
<gene>
    <name evidence="2" type="ORF">LCGC14_2706040</name>
</gene>
<keyword evidence="1" id="KW-1133">Transmembrane helix</keyword>
<sequence>MKDYEERCDTCGLRRFQHDPTCPDLIRLRLVEKSSGFWSRVFETGIVLAILALILLGALGPF</sequence>
<protein>
    <submittedName>
        <fullName evidence="2">Uncharacterized protein</fullName>
    </submittedName>
</protein>
<keyword evidence="1" id="KW-0812">Transmembrane</keyword>
<name>A0A0F9A206_9ZZZZ</name>
<comment type="caution">
    <text evidence="2">The sequence shown here is derived from an EMBL/GenBank/DDBJ whole genome shotgun (WGS) entry which is preliminary data.</text>
</comment>
<accession>A0A0F9A206</accession>